<keyword evidence="1" id="KW-0812">Transmembrane</keyword>
<dbReference type="AlphaFoldDB" id="A0A7G8Q2W8"/>
<proteinExistence type="predicted"/>
<dbReference type="RefSeq" id="WP_187056588.1">
    <property type="nucleotide sequence ID" value="NZ_CP060412.1"/>
</dbReference>
<accession>A0A7G8Q2W8</accession>
<feature type="transmembrane region" description="Helical" evidence="1">
    <location>
        <begin position="117"/>
        <end position="140"/>
    </location>
</feature>
<keyword evidence="1" id="KW-0472">Membrane</keyword>
<dbReference type="EMBL" id="CP060412">
    <property type="protein sequence ID" value="QNK01126.1"/>
    <property type="molecule type" value="Genomic_DNA"/>
</dbReference>
<name>A0A7G8Q2W8_9GAMM</name>
<dbReference type="KEGG" id="dtl:H8F01_19020"/>
<feature type="transmembrane region" description="Helical" evidence="1">
    <location>
        <begin position="66"/>
        <end position="85"/>
    </location>
</feature>
<keyword evidence="3" id="KW-1185">Reference proteome</keyword>
<organism evidence="2 3">
    <name type="scientific">Dyella telluris</name>
    <dbReference type="NCBI Taxonomy" id="2763498"/>
    <lineage>
        <taxon>Bacteria</taxon>
        <taxon>Pseudomonadati</taxon>
        <taxon>Pseudomonadota</taxon>
        <taxon>Gammaproteobacteria</taxon>
        <taxon>Lysobacterales</taxon>
        <taxon>Rhodanobacteraceae</taxon>
        <taxon>Dyella</taxon>
    </lineage>
</organism>
<protein>
    <submittedName>
        <fullName evidence="2">Uncharacterized protein</fullName>
    </submittedName>
</protein>
<feature type="transmembrane region" description="Helical" evidence="1">
    <location>
        <begin position="152"/>
        <end position="175"/>
    </location>
</feature>
<evidence type="ECO:0000313" key="3">
    <source>
        <dbReference type="Proteomes" id="UP000515873"/>
    </source>
</evidence>
<sequence>MTAQDDVWSEWGELWREQPTVDVAHLQRQALHKRRRMQGTVALELTASLIAVAQCVRLALRGTAHWAGFGIAALVFVVLLQCLYLHARRGTWRASGCDVASLLRLTRRRAQAGIRLAHIYLWSTLALVAVALCVAAPELAPARWASDAQLRHLLVLQLSINGPIVAATVVACLWYQRRQRARLARVDALLMADDDSGRAHRLD</sequence>
<feature type="transmembrane region" description="Helical" evidence="1">
    <location>
        <begin position="41"/>
        <end position="60"/>
    </location>
</feature>
<gene>
    <name evidence="2" type="ORF">H8F01_19020</name>
</gene>
<reference evidence="2 3" key="1">
    <citation type="submission" date="2020-08" db="EMBL/GenBank/DDBJ databases">
        <title>Dyella sp. G9 isolated from forest soil.</title>
        <authorList>
            <person name="Fu J."/>
            <person name="Qiu L."/>
        </authorList>
    </citation>
    <scope>NUCLEOTIDE SEQUENCE [LARGE SCALE GENOMIC DNA]</scope>
    <source>
        <strain evidence="2 3">G9</strain>
    </source>
</reference>
<dbReference type="Proteomes" id="UP000515873">
    <property type="component" value="Chromosome"/>
</dbReference>
<evidence type="ECO:0000256" key="1">
    <source>
        <dbReference type="SAM" id="Phobius"/>
    </source>
</evidence>
<evidence type="ECO:0000313" key="2">
    <source>
        <dbReference type="EMBL" id="QNK01126.1"/>
    </source>
</evidence>
<keyword evidence="1" id="KW-1133">Transmembrane helix</keyword>